<dbReference type="AlphaFoldDB" id="A0A0B6B0K1"/>
<protein>
    <submittedName>
        <fullName evidence="1">Uncharacterized protein</fullName>
    </submittedName>
</protein>
<dbReference type="RefSeq" id="WP_034655986.1">
    <property type="nucleotide sequence ID" value="NZ_CP009921.1"/>
</dbReference>
<accession>A0A0B6B0K1</accession>
<evidence type="ECO:0000313" key="1">
    <source>
        <dbReference type="EMBL" id="AJI25704.1"/>
    </source>
</evidence>
<gene>
    <name evidence="1" type="ORF">BG04_5701</name>
</gene>
<dbReference type="HOGENOM" id="CLU_089216_0_0_9"/>
<keyword evidence="1" id="KW-0614">Plasmid</keyword>
<dbReference type="Proteomes" id="UP000031829">
    <property type="component" value="Plasmid pBMV_2"/>
</dbReference>
<evidence type="ECO:0000313" key="2">
    <source>
        <dbReference type="Proteomes" id="UP000031829"/>
    </source>
</evidence>
<dbReference type="GeneID" id="93645821"/>
<reference evidence="1 2" key="1">
    <citation type="journal article" date="2015" name="Genome Announc.">
        <title>Complete genome sequences for 35 biothreat assay-relevant bacillus species.</title>
        <authorList>
            <person name="Johnson S.L."/>
            <person name="Daligault H.E."/>
            <person name="Davenport K.W."/>
            <person name="Jaissle J."/>
            <person name="Frey K.G."/>
            <person name="Ladner J.T."/>
            <person name="Broomall S.M."/>
            <person name="Bishop-Lilly K.A."/>
            <person name="Bruce D.C."/>
            <person name="Gibbons H.S."/>
            <person name="Coyne S.R."/>
            <person name="Lo C.C."/>
            <person name="Meincke L."/>
            <person name="Munk A.C."/>
            <person name="Koroleva G.I."/>
            <person name="Rosenzweig C.N."/>
            <person name="Palacios G.F."/>
            <person name="Redden C.L."/>
            <person name="Minogue T.D."/>
            <person name="Chain P.S."/>
        </authorList>
    </citation>
    <scope>NUCLEOTIDE SEQUENCE [LARGE SCALE GENOMIC DNA]</scope>
    <source>
        <strain evidence="2">ATCC 14581 / DSM 32 / JCM 2506 / NBRC 15308 / NCIMB 9376 / NCTC 10342 / NRRL B-14308 / VKM B-512</strain>
        <plasmid evidence="1 2">pBMV_2</plasmid>
    </source>
</reference>
<sequence length="272" mass="31751">MKQDNMKDITGTAKDIFLTSVLDVGSETLADVAKESITGLLGEMIIDTGASLIPGLSGAVSSYKRVRFEKNTKHFAEELALRIDEIRLNLEKKTDDQKQKIDKLFEYIMDYVIDEQQEEKIKYIVNGFVRLTEHESTTEDFVLTYYDVLKELRIVDISVLRLYFHSFYILDKKETYQDIMENHGITYQQYNSVRHNLLRLGIFTTKTDNKVTEDLESLFKAIKDIHIYLDKLLKNKSLPKLKQPKMLSKDSFELSNFGKDFVKFFLEIEQQQ</sequence>
<dbReference type="KEGG" id="bmeg:BG04_5701"/>
<name>A0A0B6B0K1_PRIM2</name>
<organism evidence="1 2">
    <name type="scientific">Priestia megaterium (strain ATCC 14581 / DSM 32 / CCUG 1817 / JCM 2506 / NBRC 15308 / NCIMB 9376 / NCTC 10342 / NRRL B-14308 / VKM B-512 / Ford 19)</name>
    <name type="common">Bacillus megaterium</name>
    <dbReference type="NCBI Taxonomy" id="1348623"/>
    <lineage>
        <taxon>Bacteria</taxon>
        <taxon>Bacillati</taxon>
        <taxon>Bacillota</taxon>
        <taxon>Bacilli</taxon>
        <taxon>Bacillales</taxon>
        <taxon>Bacillaceae</taxon>
        <taxon>Priestia</taxon>
    </lineage>
</organism>
<proteinExistence type="predicted"/>
<dbReference type="EMBL" id="CP009921">
    <property type="protein sequence ID" value="AJI25704.1"/>
    <property type="molecule type" value="Genomic_DNA"/>
</dbReference>
<geneLocation type="plasmid" evidence="1 2">
    <name>pBMV_2</name>
</geneLocation>